<dbReference type="PRINTS" id="PR00463">
    <property type="entry name" value="EP450I"/>
</dbReference>
<keyword evidence="9" id="KW-1185">Reference proteome</keyword>
<keyword evidence="4" id="KW-0479">Metal-binding</keyword>
<evidence type="ECO:0000256" key="6">
    <source>
        <dbReference type="ARBA" id="ARBA00023004"/>
    </source>
</evidence>
<dbReference type="InterPro" id="IPR001128">
    <property type="entry name" value="Cyt_P450"/>
</dbReference>
<dbReference type="SUPFAM" id="SSF48264">
    <property type="entry name" value="Cytochrome P450"/>
    <property type="match status" value="1"/>
</dbReference>
<dbReference type="InterPro" id="IPR002401">
    <property type="entry name" value="Cyt_P450_E_grp-I"/>
</dbReference>
<dbReference type="GO" id="GO:0016705">
    <property type="term" value="F:oxidoreductase activity, acting on paired donors, with incorporation or reduction of molecular oxygen"/>
    <property type="evidence" value="ECO:0007669"/>
    <property type="project" value="InterPro"/>
</dbReference>
<evidence type="ECO:0000256" key="5">
    <source>
        <dbReference type="ARBA" id="ARBA00023002"/>
    </source>
</evidence>
<comment type="similarity">
    <text evidence="2">Belongs to the cytochrome P450 family.</text>
</comment>
<dbReference type="PRINTS" id="PR00385">
    <property type="entry name" value="P450"/>
</dbReference>
<evidence type="ECO:0000256" key="1">
    <source>
        <dbReference type="ARBA" id="ARBA00001971"/>
    </source>
</evidence>
<keyword evidence="7" id="KW-0503">Monooxygenase</keyword>
<accession>A0A6A1WFU4</accession>
<evidence type="ECO:0000256" key="2">
    <source>
        <dbReference type="ARBA" id="ARBA00010617"/>
    </source>
</evidence>
<dbReference type="AlphaFoldDB" id="A0A6A1WFU4"/>
<dbReference type="GO" id="GO:0004497">
    <property type="term" value="F:monooxygenase activity"/>
    <property type="evidence" value="ECO:0007669"/>
    <property type="project" value="UniProtKB-KW"/>
</dbReference>
<reference evidence="8 9" key="1">
    <citation type="journal article" date="2019" name="Plant Biotechnol. J.">
        <title>The red bayberry genome and genetic basis of sex determination.</title>
        <authorList>
            <person name="Jia H.M."/>
            <person name="Jia H.J."/>
            <person name="Cai Q.L."/>
            <person name="Wang Y."/>
            <person name="Zhao H.B."/>
            <person name="Yang W.F."/>
            <person name="Wang G.Y."/>
            <person name="Li Y.H."/>
            <person name="Zhan D.L."/>
            <person name="Shen Y.T."/>
            <person name="Niu Q.F."/>
            <person name="Chang L."/>
            <person name="Qiu J."/>
            <person name="Zhao L."/>
            <person name="Xie H.B."/>
            <person name="Fu W.Y."/>
            <person name="Jin J."/>
            <person name="Li X.W."/>
            <person name="Jiao Y."/>
            <person name="Zhou C.C."/>
            <person name="Tu T."/>
            <person name="Chai C.Y."/>
            <person name="Gao J.L."/>
            <person name="Fan L.J."/>
            <person name="van de Weg E."/>
            <person name="Wang J.Y."/>
            <person name="Gao Z.S."/>
        </authorList>
    </citation>
    <scope>NUCLEOTIDE SEQUENCE [LARGE SCALE GENOMIC DNA]</scope>
    <source>
        <tissue evidence="8">Leaves</tissue>
    </source>
</reference>
<dbReference type="EMBL" id="RXIC02000020">
    <property type="protein sequence ID" value="KAB1223256.1"/>
    <property type="molecule type" value="Genomic_DNA"/>
</dbReference>
<keyword evidence="3" id="KW-0349">Heme</keyword>
<evidence type="ECO:0000256" key="4">
    <source>
        <dbReference type="ARBA" id="ARBA00022723"/>
    </source>
</evidence>
<proteinExistence type="inferred from homology"/>
<evidence type="ECO:0000256" key="7">
    <source>
        <dbReference type="ARBA" id="ARBA00023033"/>
    </source>
</evidence>
<comment type="cofactor">
    <cofactor evidence="1">
        <name>heme</name>
        <dbReference type="ChEBI" id="CHEBI:30413"/>
    </cofactor>
</comment>
<protein>
    <submittedName>
        <fullName evidence="8">Cytochrome P450 93A3</fullName>
    </submittedName>
</protein>
<dbReference type="Pfam" id="PF00067">
    <property type="entry name" value="p450"/>
    <property type="match status" value="1"/>
</dbReference>
<dbReference type="Proteomes" id="UP000516437">
    <property type="component" value="Chromosome 2"/>
</dbReference>
<name>A0A6A1WFU4_9ROSI</name>
<keyword evidence="5" id="KW-0560">Oxidoreductase</keyword>
<dbReference type="InterPro" id="IPR036396">
    <property type="entry name" value="Cyt_P450_sf"/>
</dbReference>
<dbReference type="OrthoDB" id="1732987at2759"/>
<evidence type="ECO:0000313" key="9">
    <source>
        <dbReference type="Proteomes" id="UP000516437"/>
    </source>
</evidence>
<evidence type="ECO:0000313" key="8">
    <source>
        <dbReference type="EMBL" id="KAB1223256.1"/>
    </source>
</evidence>
<keyword evidence="6" id="KW-0408">Iron</keyword>
<dbReference type="GO" id="GO:0005506">
    <property type="term" value="F:iron ion binding"/>
    <property type="evidence" value="ECO:0007669"/>
    <property type="project" value="InterPro"/>
</dbReference>
<evidence type="ECO:0000256" key="3">
    <source>
        <dbReference type="ARBA" id="ARBA00022617"/>
    </source>
</evidence>
<organism evidence="8 9">
    <name type="scientific">Morella rubra</name>
    <name type="common">Chinese bayberry</name>
    <dbReference type="NCBI Taxonomy" id="262757"/>
    <lineage>
        <taxon>Eukaryota</taxon>
        <taxon>Viridiplantae</taxon>
        <taxon>Streptophyta</taxon>
        <taxon>Embryophyta</taxon>
        <taxon>Tracheophyta</taxon>
        <taxon>Spermatophyta</taxon>
        <taxon>Magnoliopsida</taxon>
        <taxon>eudicotyledons</taxon>
        <taxon>Gunneridae</taxon>
        <taxon>Pentapetalae</taxon>
        <taxon>rosids</taxon>
        <taxon>fabids</taxon>
        <taxon>Fagales</taxon>
        <taxon>Myricaceae</taxon>
        <taxon>Morella</taxon>
    </lineage>
</organism>
<dbReference type="GO" id="GO:0020037">
    <property type="term" value="F:heme binding"/>
    <property type="evidence" value="ECO:0007669"/>
    <property type="project" value="InterPro"/>
</dbReference>
<sequence length="107" mass="12063">MVDILLQLVDDPKIEVKLADDNVKALTQDLIAGGTDTSATIMEWAMSELLKQPHLFKLANEEMDRIIGKDRWVEEKDMPQLPYIDAIVKETLRKHPAAVMLAPHLSS</sequence>
<dbReference type="PANTHER" id="PTHR47944">
    <property type="entry name" value="CYTOCHROME P450 98A9"/>
    <property type="match status" value="1"/>
</dbReference>
<comment type="caution">
    <text evidence="8">The sequence shown here is derived from an EMBL/GenBank/DDBJ whole genome shotgun (WGS) entry which is preliminary data.</text>
</comment>
<dbReference type="PANTHER" id="PTHR47944:SF5">
    <property type="entry name" value="CYTOCHROME P450 71A1-LIKE"/>
    <property type="match status" value="1"/>
</dbReference>
<gene>
    <name evidence="8" type="ORF">CJ030_MR2G002429</name>
</gene>
<dbReference type="Gene3D" id="1.10.630.10">
    <property type="entry name" value="Cytochrome P450"/>
    <property type="match status" value="1"/>
</dbReference>